<dbReference type="EMBL" id="AP012273">
    <property type="protein sequence ID" value="BAO43695.1"/>
    <property type="molecule type" value="Genomic_DNA"/>
</dbReference>
<reference evidence="1 2" key="1">
    <citation type="journal article" date="2014" name="PLoS ONE">
        <title>Physiological and genomic features of a novel sulfur-oxidizing gammaproteobacterium belonging to a previously uncultivated symbiotic lineage isolated from a hydrothermal vent.</title>
        <authorList>
            <person name="Nunoura T."/>
            <person name="Takaki Y."/>
            <person name="Kazama H."/>
            <person name="Kakuta J."/>
            <person name="Shimamura S."/>
            <person name="Makita H."/>
            <person name="Hirai M."/>
            <person name="Miyazaki M."/>
            <person name="Takai K."/>
        </authorList>
    </citation>
    <scope>NUCLEOTIDE SEQUENCE [LARGE SCALE GENOMIC DNA]</scope>
    <source>
        <strain evidence="1 2">Hiromi1</strain>
    </source>
</reference>
<gene>
    <name evidence="1" type="ORF">TBH_C0758</name>
</gene>
<sequence>MRLDLIHAGTADLLRGLWRREILPWPGDGELTAKRFLDDLDAQGMSPLVWHQLNKHTLAMDWPAEVVEGLRDRAFREAAAELVWDAELQSVLKSLAAEGISPLLFKGSALSRMCYPQPGLRPRCDTDLLVPESMKQLAQSVMRKRGYQPLYEASVEQISGQMNWFKPGRTRVGHSYDLHWRIRNNDCEFVRVFNYDYLLDGAVMLEGLGEHARALNPADALLLACVHRAGHFSHSGDRLVWLHDIHLLAAALTAEDIERFQSNAEKLGLHALCADAFGVTASWFGTVFPPPLDVLRRSGRKGREGQAYLQLDRASGIRRSVRRELKAMTWSEGLRFLIQNLFPPPAYMYWRYGTDDKLRLPGLYIKRLLQGMRIVIGK</sequence>
<keyword evidence="2" id="KW-1185">Reference proteome</keyword>
<dbReference type="OrthoDB" id="184671at2"/>
<accession>A0A7U6GHF8</accession>
<organism evidence="1 2">
    <name type="scientific">Thiolapillus brandeum</name>
    <dbReference type="NCBI Taxonomy" id="1076588"/>
    <lineage>
        <taxon>Bacteria</taxon>
        <taxon>Pseudomonadati</taxon>
        <taxon>Pseudomonadota</taxon>
        <taxon>Gammaproteobacteria</taxon>
        <taxon>Chromatiales</taxon>
        <taxon>Sedimenticolaceae</taxon>
        <taxon>Thiolapillus</taxon>
    </lineage>
</organism>
<dbReference type="InterPro" id="IPR039498">
    <property type="entry name" value="NTP_transf_5"/>
</dbReference>
<proteinExistence type="predicted"/>
<name>A0A7U6GHF8_9GAMM</name>
<evidence type="ECO:0000313" key="2">
    <source>
        <dbReference type="Proteomes" id="UP000031631"/>
    </source>
</evidence>
<evidence type="ECO:0008006" key="3">
    <source>
        <dbReference type="Google" id="ProtNLM"/>
    </source>
</evidence>
<dbReference type="Pfam" id="PF14907">
    <property type="entry name" value="NTP_transf_5"/>
    <property type="match status" value="1"/>
</dbReference>
<protein>
    <recommendedName>
        <fullName evidence="3">Nucleotidyltransferase family protein</fullName>
    </recommendedName>
</protein>
<dbReference type="KEGG" id="tbn:TBH_C0758"/>
<dbReference type="RefSeq" id="WP_041065654.1">
    <property type="nucleotide sequence ID" value="NZ_AP012273.1"/>
</dbReference>
<dbReference type="AlphaFoldDB" id="A0A7U6GHF8"/>
<dbReference type="Proteomes" id="UP000031631">
    <property type="component" value="Chromosome"/>
</dbReference>
<evidence type="ECO:0000313" key="1">
    <source>
        <dbReference type="EMBL" id="BAO43695.1"/>
    </source>
</evidence>